<evidence type="ECO:0000313" key="2">
    <source>
        <dbReference type="Proteomes" id="UP001056120"/>
    </source>
</evidence>
<name>A0ACB9JMZ3_9ASTR</name>
<sequence>MGKVQFRKLKNPTMKDVVIAEFRNQFDIGDKPPTPKNIFDHLKERYKRTNTGKKQIPAISFFENDTINKLSADDEEKEKEKEVETETVKGDRKRKRGDKEEKEQEKEK</sequence>
<gene>
    <name evidence="1" type="ORF">L1987_08872</name>
</gene>
<dbReference type="Proteomes" id="UP001056120">
    <property type="component" value="Linkage Group LG03"/>
</dbReference>
<dbReference type="EMBL" id="CM042020">
    <property type="protein sequence ID" value="KAI3821308.1"/>
    <property type="molecule type" value="Genomic_DNA"/>
</dbReference>
<reference evidence="2" key="1">
    <citation type="journal article" date="2022" name="Mol. Ecol. Resour.">
        <title>The genomes of chicory, endive, great burdock and yacon provide insights into Asteraceae palaeo-polyploidization history and plant inulin production.</title>
        <authorList>
            <person name="Fan W."/>
            <person name="Wang S."/>
            <person name="Wang H."/>
            <person name="Wang A."/>
            <person name="Jiang F."/>
            <person name="Liu H."/>
            <person name="Zhao H."/>
            <person name="Xu D."/>
            <person name="Zhang Y."/>
        </authorList>
    </citation>
    <scope>NUCLEOTIDE SEQUENCE [LARGE SCALE GENOMIC DNA]</scope>
    <source>
        <strain evidence="2">cv. Yunnan</strain>
    </source>
</reference>
<proteinExistence type="predicted"/>
<organism evidence="1 2">
    <name type="scientific">Smallanthus sonchifolius</name>
    <dbReference type="NCBI Taxonomy" id="185202"/>
    <lineage>
        <taxon>Eukaryota</taxon>
        <taxon>Viridiplantae</taxon>
        <taxon>Streptophyta</taxon>
        <taxon>Embryophyta</taxon>
        <taxon>Tracheophyta</taxon>
        <taxon>Spermatophyta</taxon>
        <taxon>Magnoliopsida</taxon>
        <taxon>eudicotyledons</taxon>
        <taxon>Gunneridae</taxon>
        <taxon>Pentapetalae</taxon>
        <taxon>asterids</taxon>
        <taxon>campanulids</taxon>
        <taxon>Asterales</taxon>
        <taxon>Asteraceae</taxon>
        <taxon>Asteroideae</taxon>
        <taxon>Heliantheae alliance</taxon>
        <taxon>Millerieae</taxon>
        <taxon>Smallanthus</taxon>
    </lineage>
</organism>
<evidence type="ECO:0000313" key="1">
    <source>
        <dbReference type="EMBL" id="KAI3821308.1"/>
    </source>
</evidence>
<keyword evidence="2" id="KW-1185">Reference proteome</keyword>
<accession>A0ACB9JMZ3</accession>
<protein>
    <submittedName>
        <fullName evidence="1">Uncharacterized protein</fullName>
    </submittedName>
</protein>
<reference evidence="1 2" key="2">
    <citation type="journal article" date="2022" name="Mol. Ecol. Resour.">
        <title>The genomes of chicory, endive, great burdock and yacon provide insights into Asteraceae paleo-polyploidization history and plant inulin production.</title>
        <authorList>
            <person name="Fan W."/>
            <person name="Wang S."/>
            <person name="Wang H."/>
            <person name="Wang A."/>
            <person name="Jiang F."/>
            <person name="Liu H."/>
            <person name="Zhao H."/>
            <person name="Xu D."/>
            <person name="Zhang Y."/>
        </authorList>
    </citation>
    <scope>NUCLEOTIDE SEQUENCE [LARGE SCALE GENOMIC DNA]</scope>
    <source>
        <strain evidence="2">cv. Yunnan</strain>
        <tissue evidence="1">Leaves</tissue>
    </source>
</reference>
<comment type="caution">
    <text evidence="1">The sequence shown here is derived from an EMBL/GenBank/DDBJ whole genome shotgun (WGS) entry which is preliminary data.</text>
</comment>